<evidence type="ECO:0000313" key="1">
    <source>
        <dbReference type="EMBL" id="EJF41939.1"/>
    </source>
</evidence>
<dbReference type="AlphaFoldDB" id="J0N546"/>
<feature type="non-terminal residue" evidence="1">
    <location>
        <position position="1"/>
    </location>
</feature>
<sequence>RERVAGLVADGLIDAARARAGRAVLTLRGRLLADHVTRELMGY</sequence>
<evidence type="ECO:0000313" key="2">
    <source>
        <dbReference type="Proteomes" id="UP000004578"/>
    </source>
</evidence>
<dbReference type="EMBL" id="AKFS01000223">
    <property type="protein sequence ID" value="EJF41939.1"/>
    <property type="molecule type" value="Genomic_DNA"/>
</dbReference>
<proteinExistence type="predicted"/>
<name>J0N546_9ACTO</name>
<protein>
    <submittedName>
        <fullName evidence="1">Coproporphyrinogen dehydrogenase domain protein</fullName>
    </submittedName>
</protein>
<accession>J0N546</accession>
<reference evidence="1 2" key="1">
    <citation type="submission" date="2012-05" db="EMBL/GenBank/DDBJ databases">
        <authorList>
            <person name="Harkins D.M."/>
            <person name="Madupu R."/>
            <person name="Durkin A.S."/>
            <person name="Torralba M."/>
            <person name="Methe B."/>
            <person name="Sutton G.G."/>
            <person name="Nelson K.E."/>
        </authorList>
    </citation>
    <scope>NUCLEOTIDE SEQUENCE [LARGE SCALE GENOMIC DNA]</scope>
    <source>
        <strain evidence="1 2">F0490</strain>
    </source>
</reference>
<gene>
    <name evidence="1" type="ORF">HMPREF1317_2040</name>
</gene>
<organism evidence="1 2">
    <name type="scientific">Schaalia georgiae F0490</name>
    <dbReference type="NCBI Taxonomy" id="1125717"/>
    <lineage>
        <taxon>Bacteria</taxon>
        <taxon>Bacillati</taxon>
        <taxon>Actinomycetota</taxon>
        <taxon>Actinomycetes</taxon>
        <taxon>Actinomycetales</taxon>
        <taxon>Actinomycetaceae</taxon>
        <taxon>Schaalia</taxon>
    </lineage>
</organism>
<keyword evidence="2" id="KW-1185">Reference proteome</keyword>
<dbReference type="Proteomes" id="UP000004578">
    <property type="component" value="Unassembled WGS sequence"/>
</dbReference>
<comment type="caution">
    <text evidence="1">The sequence shown here is derived from an EMBL/GenBank/DDBJ whole genome shotgun (WGS) entry which is preliminary data.</text>
</comment>